<dbReference type="GO" id="GO:0034553">
    <property type="term" value="P:mitochondrial respiratory chain complex II assembly"/>
    <property type="evidence" value="ECO:0007669"/>
    <property type="project" value="TreeGrafter"/>
</dbReference>
<evidence type="ECO:0000256" key="3">
    <source>
        <dbReference type="SAM" id="Phobius"/>
    </source>
</evidence>
<keyword evidence="2" id="KW-0143">Chaperone</keyword>
<dbReference type="Gene3D" id="1.10.150.250">
    <property type="entry name" value="Flavinator of succinate dehydrogenase"/>
    <property type="match status" value="1"/>
</dbReference>
<dbReference type="Pfam" id="PF03937">
    <property type="entry name" value="Sdh5"/>
    <property type="match status" value="1"/>
</dbReference>
<dbReference type="GO" id="GO:0005739">
    <property type="term" value="C:mitochondrion"/>
    <property type="evidence" value="ECO:0007669"/>
    <property type="project" value="TreeGrafter"/>
</dbReference>
<name>A0AA35ZEH9_LACSI</name>
<dbReference type="InterPro" id="IPR036714">
    <property type="entry name" value="SDH_sf"/>
</dbReference>
<accession>A0AA35ZEH9</accession>
<keyword evidence="3" id="KW-0472">Membrane</keyword>
<evidence type="ECO:0000313" key="5">
    <source>
        <dbReference type="Proteomes" id="UP001177003"/>
    </source>
</evidence>
<gene>
    <name evidence="4" type="ORF">LSALG_LOCUS30216</name>
</gene>
<keyword evidence="3" id="KW-1133">Transmembrane helix</keyword>
<dbReference type="AlphaFoldDB" id="A0AA35ZEH9"/>
<sequence length="202" mass="22880">MGPSLLALFDIPDGCCFFKYNASLAIPDRIPMSSATNQHQRPFVGLPFIVFFIIVLFGISHVLNSTTAPTRVLGGASLNATIPYQTLYRFIILYLYVCMWFAKFCSSIDDFNLSNEESKRRLTNRLLYISKQRGFLELDLVLGSWVENHIGSLDVKGIKSLIIVLDLENPDLWKWLTGQEQPLKAIETNPAVIKQFCVWVSV</sequence>
<protein>
    <recommendedName>
        <fullName evidence="6">Succinate dehydrogenase assembly factor 2, mitochondrial</fullName>
    </recommendedName>
</protein>
<dbReference type="EMBL" id="OX465082">
    <property type="protein sequence ID" value="CAI9291053.1"/>
    <property type="molecule type" value="Genomic_DNA"/>
</dbReference>
<evidence type="ECO:0000256" key="1">
    <source>
        <dbReference type="ARBA" id="ARBA00023128"/>
    </source>
</evidence>
<organism evidence="4 5">
    <name type="scientific">Lactuca saligna</name>
    <name type="common">Willowleaf lettuce</name>
    <dbReference type="NCBI Taxonomy" id="75948"/>
    <lineage>
        <taxon>Eukaryota</taxon>
        <taxon>Viridiplantae</taxon>
        <taxon>Streptophyta</taxon>
        <taxon>Embryophyta</taxon>
        <taxon>Tracheophyta</taxon>
        <taxon>Spermatophyta</taxon>
        <taxon>Magnoliopsida</taxon>
        <taxon>eudicotyledons</taxon>
        <taxon>Gunneridae</taxon>
        <taxon>Pentapetalae</taxon>
        <taxon>asterids</taxon>
        <taxon>campanulids</taxon>
        <taxon>Asterales</taxon>
        <taxon>Asteraceae</taxon>
        <taxon>Cichorioideae</taxon>
        <taxon>Cichorieae</taxon>
        <taxon>Lactucinae</taxon>
        <taxon>Lactuca</taxon>
    </lineage>
</organism>
<dbReference type="GO" id="GO:0006121">
    <property type="term" value="P:mitochondrial electron transport, succinate to ubiquinone"/>
    <property type="evidence" value="ECO:0007669"/>
    <property type="project" value="TreeGrafter"/>
</dbReference>
<evidence type="ECO:0000313" key="4">
    <source>
        <dbReference type="EMBL" id="CAI9291053.1"/>
    </source>
</evidence>
<evidence type="ECO:0000256" key="2">
    <source>
        <dbReference type="ARBA" id="ARBA00023186"/>
    </source>
</evidence>
<evidence type="ECO:0008006" key="6">
    <source>
        <dbReference type="Google" id="ProtNLM"/>
    </source>
</evidence>
<dbReference type="GO" id="GO:0006099">
    <property type="term" value="P:tricarboxylic acid cycle"/>
    <property type="evidence" value="ECO:0007669"/>
    <property type="project" value="TreeGrafter"/>
</dbReference>
<feature type="transmembrane region" description="Helical" evidence="3">
    <location>
        <begin position="43"/>
        <end position="62"/>
    </location>
</feature>
<feature type="transmembrane region" description="Helical" evidence="3">
    <location>
        <begin position="82"/>
        <end position="102"/>
    </location>
</feature>
<dbReference type="PANTHER" id="PTHR12469">
    <property type="entry name" value="PROTEIN EMI5 HOMOLOG, MITOCHONDRIAL"/>
    <property type="match status" value="1"/>
</dbReference>
<keyword evidence="1" id="KW-0496">Mitochondrion</keyword>
<dbReference type="Proteomes" id="UP001177003">
    <property type="component" value="Chromosome 6"/>
</dbReference>
<dbReference type="SUPFAM" id="SSF109910">
    <property type="entry name" value="YgfY-like"/>
    <property type="match status" value="1"/>
</dbReference>
<reference evidence="4" key="1">
    <citation type="submission" date="2023-04" db="EMBL/GenBank/DDBJ databases">
        <authorList>
            <person name="Vijverberg K."/>
            <person name="Xiong W."/>
            <person name="Schranz E."/>
        </authorList>
    </citation>
    <scope>NUCLEOTIDE SEQUENCE</scope>
</reference>
<keyword evidence="5" id="KW-1185">Reference proteome</keyword>
<keyword evidence="3" id="KW-0812">Transmembrane</keyword>
<dbReference type="FunFam" id="1.10.150.250:FF:000004">
    <property type="entry name" value="Succinate dehydrogenase assembly factor 2, mitochondrial"/>
    <property type="match status" value="1"/>
</dbReference>
<dbReference type="InterPro" id="IPR005631">
    <property type="entry name" value="SDH"/>
</dbReference>
<dbReference type="PANTHER" id="PTHR12469:SF2">
    <property type="entry name" value="SUCCINATE DEHYDROGENASE ASSEMBLY FACTOR 2, MITOCHONDRIAL"/>
    <property type="match status" value="1"/>
</dbReference>
<proteinExistence type="predicted"/>